<evidence type="ECO:0000256" key="7">
    <source>
        <dbReference type="ARBA" id="ARBA00013188"/>
    </source>
</evidence>
<keyword evidence="8" id="KW-0479">Metal-binding</keyword>
<comment type="cofactor">
    <cofactor evidence="3">
        <name>Co(2+)</name>
        <dbReference type="ChEBI" id="CHEBI:48828"/>
    </cofactor>
</comment>
<dbReference type="InterPro" id="IPR026019">
    <property type="entry name" value="Ribul_P_3_epim"/>
</dbReference>
<comment type="cofactor">
    <cofactor evidence="5">
        <name>Fe(2+)</name>
        <dbReference type="ChEBI" id="CHEBI:29033"/>
    </cofactor>
</comment>
<dbReference type="GO" id="GO:0005737">
    <property type="term" value="C:cytoplasm"/>
    <property type="evidence" value="ECO:0007669"/>
    <property type="project" value="UniProtKB-ARBA"/>
</dbReference>
<dbReference type="NCBIfam" id="TIGR01163">
    <property type="entry name" value="rpe"/>
    <property type="match status" value="1"/>
</dbReference>
<dbReference type="EC" id="5.1.3.1" evidence="7"/>
<evidence type="ECO:0000256" key="4">
    <source>
        <dbReference type="ARBA" id="ARBA00001947"/>
    </source>
</evidence>
<dbReference type="FunFam" id="3.20.20.70:FF:000004">
    <property type="entry name" value="Ribulose-phosphate 3-epimerase"/>
    <property type="match status" value="1"/>
</dbReference>
<accession>A0A644ZJW5</accession>
<dbReference type="NCBIfam" id="NF004076">
    <property type="entry name" value="PRK05581.1-4"/>
    <property type="match status" value="1"/>
</dbReference>
<dbReference type="GO" id="GO:0046872">
    <property type="term" value="F:metal ion binding"/>
    <property type="evidence" value="ECO:0007669"/>
    <property type="project" value="UniProtKB-KW"/>
</dbReference>
<dbReference type="PROSITE" id="PS01086">
    <property type="entry name" value="RIBUL_P_3_EPIMER_2"/>
    <property type="match status" value="1"/>
</dbReference>
<name>A0A644ZJW5_9ZZZZ</name>
<dbReference type="AlphaFoldDB" id="A0A644ZJW5"/>
<dbReference type="GO" id="GO:0004750">
    <property type="term" value="F:D-ribulose-phosphate 3-epimerase activity"/>
    <property type="evidence" value="ECO:0007669"/>
    <property type="project" value="UniProtKB-EC"/>
</dbReference>
<dbReference type="PIRSF" id="PIRSF001461">
    <property type="entry name" value="RPE"/>
    <property type="match status" value="1"/>
</dbReference>
<dbReference type="SUPFAM" id="SSF51366">
    <property type="entry name" value="Ribulose-phoshate binding barrel"/>
    <property type="match status" value="1"/>
</dbReference>
<organism evidence="10">
    <name type="scientific">bioreactor metagenome</name>
    <dbReference type="NCBI Taxonomy" id="1076179"/>
    <lineage>
        <taxon>unclassified sequences</taxon>
        <taxon>metagenomes</taxon>
        <taxon>ecological metagenomes</taxon>
    </lineage>
</organism>
<dbReference type="Pfam" id="PF00834">
    <property type="entry name" value="Ribul_P_3_epim"/>
    <property type="match status" value="1"/>
</dbReference>
<evidence type="ECO:0000256" key="6">
    <source>
        <dbReference type="ARBA" id="ARBA00009541"/>
    </source>
</evidence>
<protein>
    <recommendedName>
        <fullName evidence="7">ribulose-phosphate 3-epimerase</fullName>
        <ecNumber evidence="7">5.1.3.1</ecNumber>
    </recommendedName>
</protein>
<comment type="cofactor">
    <cofactor evidence="2">
        <name>Mn(2+)</name>
        <dbReference type="ChEBI" id="CHEBI:29035"/>
    </cofactor>
</comment>
<dbReference type="PANTHER" id="PTHR11749">
    <property type="entry name" value="RIBULOSE-5-PHOSPHATE-3-EPIMERASE"/>
    <property type="match status" value="1"/>
</dbReference>
<comment type="caution">
    <text evidence="10">The sequence shown here is derived from an EMBL/GenBank/DDBJ whole genome shotgun (WGS) entry which is preliminary data.</text>
</comment>
<comment type="cofactor">
    <cofactor evidence="4">
        <name>Zn(2+)</name>
        <dbReference type="ChEBI" id="CHEBI:29105"/>
    </cofactor>
</comment>
<dbReference type="HAMAP" id="MF_02227">
    <property type="entry name" value="RPE"/>
    <property type="match status" value="1"/>
</dbReference>
<evidence type="ECO:0000256" key="3">
    <source>
        <dbReference type="ARBA" id="ARBA00001941"/>
    </source>
</evidence>
<dbReference type="InterPro" id="IPR011060">
    <property type="entry name" value="RibuloseP-bd_barrel"/>
</dbReference>
<dbReference type="GO" id="GO:0005975">
    <property type="term" value="P:carbohydrate metabolic process"/>
    <property type="evidence" value="ECO:0007669"/>
    <property type="project" value="InterPro"/>
</dbReference>
<evidence type="ECO:0000256" key="2">
    <source>
        <dbReference type="ARBA" id="ARBA00001936"/>
    </source>
</evidence>
<dbReference type="InterPro" id="IPR013785">
    <property type="entry name" value="Aldolase_TIM"/>
</dbReference>
<proteinExistence type="inferred from homology"/>
<comment type="similarity">
    <text evidence="6">Belongs to the ribulose-phosphate 3-epimerase family.</text>
</comment>
<comment type="catalytic activity">
    <reaction evidence="1">
        <text>D-ribulose 5-phosphate = D-xylulose 5-phosphate</text>
        <dbReference type="Rhea" id="RHEA:13677"/>
        <dbReference type="ChEBI" id="CHEBI:57737"/>
        <dbReference type="ChEBI" id="CHEBI:58121"/>
        <dbReference type="EC" id="5.1.3.1"/>
    </reaction>
</comment>
<dbReference type="Gene3D" id="3.20.20.70">
    <property type="entry name" value="Aldolase class I"/>
    <property type="match status" value="1"/>
</dbReference>
<reference evidence="10" key="1">
    <citation type="submission" date="2019-08" db="EMBL/GenBank/DDBJ databases">
        <authorList>
            <person name="Kucharzyk K."/>
            <person name="Murdoch R.W."/>
            <person name="Higgins S."/>
            <person name="Loffler F."/>
        </authorList>
    </citation>
    <scope>NUCLEOTIDE SEQUENCE</scope>
</reference>
<dbReference type="PROSITE" id="PS01085">
    <property type="entry name" value="RIBUL_P_3_EPIMER_1"/>
    <property type="match status" value="1"/>
</dbReference>
<evidence type="ECO:0000256" key="9">
    <source>
        <dbReference type="ARBA" id="ARBA00023235"/>
    </source>
</evidence>
<evidence type="ECO:0000313" key="10">
    <source>
        <dbReference type="EMBL" id="MPM40618.1"/>
    </source>
</evidence>
<gene>
    <name evidence="10" type="primary">rpe_26</name>
    <name evidence="10" type="ORF">SDC9_87262</name>
</gene>
<dbReference type="EMBL" id="VSSQ01009066">
    <property type="protein sequence ID" value="MPM40618.1"/>
    <property type="molecule type" value="Genomic_DNA"/>
</dbReference>
<dbReference type="GO" id="GO:0006098">
    <property type="term" value="P:pentose-phosphate shunt"/>
    <property type="evidence" value="ECO:0007669"/>
    <property type="project" value="InterPro"/>
</dbReference>
<sequence>MIKIAPSILSADFSSLGRDIASLSDWNADWVHFDVMDGHFVPNMSFGPPILAAIRPLTRLPIDVHLMVEEPSRFVPWFQKAGADIITIHAEAEKHLHRALQQIHEGGCKAGVVLNPGTPAVAVKELLPYCDLILVMSVNPGYGGQKFIPESLEKISELRRMIDERGLKTEIEVDGGINPETAKQCIDAGATVLVAGSAVFLAEDPKDMIRRLRHNA</sequence>
<dbReference type="InterPro" id="IPR000056">
    <property type="entry name" value="Ribul_P_3_epim-like"/>
</dbReference>
<dbReference type="CDD" id="cd00429">
    <property type="entry name" value="RPE"/>
    <property type="match status" value="1"/>
</dbReference>
<evidence type="ECO:0000256" key="5">
    <source>
        <dbReference type="ARBA" id="ARBA00001954"/>
    </source>
</evidence>
<evidence type="ECO:0000256" key="1">
    <source>
        <dbReference type="ARBA" id="ARBA00001782"/>
    </source>
</evidence>
<evidence type="ECO:0000256" key="8">
    <source>
        <dbReference type="ARBA" id="ARBA00022723"/>
    </source>
</evidence>
<keyword evidence="9 10" id="KW-0413">Isomerase</keyword>